<evidence type="ECO:0000256" key="4">
    <source>
        <dbReference type="ARBA" id="ARBA00023163"/>
    </source>
</evidence>
<comment type="similarity">
    <text evidence="1">Belongs to the LysR transcriptional regulatory family.</text>
</comment>
<name>A0A371RFN4_9PROT</name>
<dbReference type="Gene3D" id="1.10.10.10">
    <property type="entry name" value="Winged helix-like DNA-binding domain superfamily/Winged helix DNA-binding domain"/>
    <property type="match status" value="1"/>
</dbReference>
<dbReference type="InterPro" id="IPR036388">
    <property type="entry name" value="WH-like_DNA-bd_sf"/>
</dbReference>
<dbReference type="InterPro" id="IPR005119">
    <property type="entry name" value="LysR_subst-bd"/>
</dbReference>
<dbReference type="InterPro" id="IPR058163">
    <property type="entry name" value="LysR-type_TF_proteobact-type"/>
</dbReference>
<dbReference type="GO" id="GO:0043565">
    <property type="term" value="F:sequence-specific DNA binding"/>
    <property type="evidence" value="ECO:0007669"/>
    <property type="project" value="TreeGrafter"/>
</dbReference>
<dbReference type="SUPFAM" id="SSF53850">
    <property type="entry name" value="Periplasmic binding protein-like II"/>
    <property type="match status" value="1"/>
</dbReference>
<dbReference type="Pfam" id="PF00126">
    <property type="entry name" value="HTH_1"/>
    <property type="match status" value="1"/>
</dbReference>
<dbReference type="InterPro" id="IPR000847">
    <property type="entry name" value="LysR_HTH_N"/>
</dbReference>
<sequence length="349" mass="39212">MPSDHGVGEKSSPPTELKIEPEPLSWEWVETFLKVAKAGSIKSAAEREGVTTATIRKRIDALEAYLGMQLFLRGSSGVRLTAYGQETLESAEQAANAIGAITRDFRRTNVATSGMVSASFPEGLGAFWISPRLRSFHDQYPNIVLDYRCVFNDHERDQDDADIIVQYNEPDRPDFKVRKLGSIHLLLYGSEEYAQRYGLPRTPAELVNHKLSYQSAAHSDGEIFLDFLKANGVTDPSGIISMRTNSSIALYQLARTGAMLSVLPTYATAFRTGLVAAPTGNIRHQRPIWLCYRNEVSNYPPARAFIDWLIASFDSKKYPWFSDDFISPEKLATYDTRPWTDNLMVETWP</sequence>
<dbReference type="Proteomes" id="UP000264589">
    <property type="component" value="Unassembled WGS sequence"/>
</dbReference>
<dbReference type="PROSITE" id="PS50931">
    <property type="entry name" value="HTH_LYSR"/>
    <property type="match status" value="1"/>
</dbReference>
<dbReference type="AlphaFoldDB" id="A0A371RFN4"/>
<evidence type="ECO:0000256" key="1">
    <source>
        <dbReference type="ARBA" id="ARBA00009437"/>
    </source>
</evidence>
<evidence type="ECO:0000256" key="3">
    <source>
        <dbReference type="ARBA" id="ARBA00023125"/>
    </source>
</evidence>
<gene>
    <name evidence="6" type="ORF">DX908_02505</name>
</gene>
<dbReference type="Pfam" id="PF03466">
    <property type="entry name" value="LysR_substrate"/>
    <property type="match status" value="1"/>
</dbReference>
<proteinExistence type="inferred from homology"/>
<keyword evidence="3" id="KW-0238">DNA-binding</keyword>
<dbReference type="GO" id="GO:0003700">
    <property type="term" value="F:DNA-binding transcription factor activity"/>
    <property type="evidence" value="ECO:0007669"/>
    <property type="project" value="InterPro"/>
</dbReference>
<dbReference type="PANTHER" id="PTHR30537">
    <property type="entry name" value="HTH-TYPE TRANSCRIPTIONAL REGULATOR"/>
    <property type="match status" value="1"/>
</dbReference>
<dbReference type="Gene3D" id="3.40.190.290">
    <property type="match status" value="1"/>
</dbReference>
<evidence type="ECO:0000259" key="5">
    <source>
        <dbReference type="PROSITE" id="PS50931"/>
    </source>
</evidence>
<evidence type="ECO:0000313" key="7">
    <source>
        <dbReference type="Proteomes" id="UP000264589"/>
    </source>
</evidence>
<organism evidence="6 7">
    <name type="scientific">Parvularcula marina</name>
    <dbReference type="NCBI Taxonomy" id="2292771"/>
    <lineage>
        <taxon>Bacteria</taxon>
        <taxon>Pseudomonadati</taxon>
        <taxon>Pseudomonadota</taxon>
        <taxon>Alphaproteobacteria</taxon>
        <taxon>Parvularculales</taxon>
        <taxon>Parvularculaceae</taxon>
        <taxon>Parvularcula</taxon>
    </lineage>
</organism>
<dbReference type="RefSeq" id="WP_116390881.1">
    <property type="nucleotide sequence ID" value="NZ_QUQO01000001.1"/>
</dbReference>
<protein>
    <submittedName>
        <fullName evidence="6">LysR family transcriptional regulator</fullName>
    </submittedName>
</protein>
<evidence type="ECO:0000313" key="6">
    <source>
        <dbReference type="EMBL" id="RFB04253.1"/>
    </source>
</evidence>
<dbReference type="EMBL" id="QUQO01000001">
    <property type="protein sequence ID" value="RFB04253.1"/>
    <property type="molecule type" value="Genomic_DNA"/>
</dbReference>
<dbReference type="PANTHER" id="PTHR30537:SF3">
    <property type="entry name" value="TRANSCRIPTIONAL REGULATORY PROTEIN"/>
    <property type="match status" value="1"/>
</dbReference>
<dbReference type="InterPro" id="IPR036390">
    <property type="entry name" value="WH_DNA-bd_sf"/>
</dbReference>
<feature type="domain" description="HTH lysR-type" evidence="5">
    <location>
        <begin position="24"/>
        <end position="81"/>
    </location>
</feature>
<dbReference type="InParanoid" id="A0A371RFN4"/>
<comment type="caution">
    <text evidence="6">The sequence shown here is derived from an EMBL/GenBank/DDBJ whole genome shotgun (WGS) entry which is preliminary data.</text>
</comment>
<keyword evidence="4" id="KW-0804">Transcription</keyword>
<dbReference type="SUPFAM" id="SSF46785">
    <property type="entry name" value="Winged helix' DNA-binding domain"/>
    <property type="match status" value="1"/>
</dbReference>
<dbReference type="OrthoDB" id="9787460at2"/>
<keyword evidence="7" id="KW-1185">Reference proteome</keyword>
<dbReference type="GO" id="GO:0006351">
    <property type="term" value="P:DNA-templated transcription"/>
    <property type="evidence" value="ECO:0007669"/>
    <property type="project" value="TreeGrafter"/>
</dbReference>
<evidence type="ECO:0000256" key="2">
    <source>
        <dbReference type="ARBA" id="ARBA00023015"/>
    </source>
</evidence>
<accession>A0A371RFN4</accession>
<reference evidence="6 7" key="1">
    <citation type="submission" date="2018-08" db="EMBL/GenBank/DDBJ databases">
        <title>Parvularcula sp. SM1705, isolated from surface water of the South Sea China.</title>
        <authorList>
            <person name="Sun L."/>
        </authorList>
    </citation>
    <scope>NUCLEOTIDE SEQUENCE [LARGE SCALE GENOMIC DNA]</scope>
    <source>
        <strain evidence="6 7">SM1705</strain>
    </source>
</reference>
<keyword evidence="2" id="KW-0805">Transcription regulation</keyword>